<accession>A0A9D2HLL9</accession>
<evidence type="ECO:0000313" key="4">
    <source>
        <dbReference type="Proteomes" id="UP000823821"/>
    </source>
</evidence>
<evidence type="ECO:0008006" key="5">
    <source>
        <dbReference type="Google" id="ProtNLM"/>
    </source>
</evidence>
<feature type="compositionally biased region" description="Low complexity" evidence="1">
    <location>
        <begin position="140"/>
        <end position="149"/>
    </location>
</feature>
<gene>
    <name evidence="3" type="ORF">H9784_06605</name>
</gene>
<proteinExistence type="predicted"/>
<evidence type="ECO:0000313" key="3">
    <source>
        <dbReference type="EMBL" id="HJA79221.1"/>
    </source>
</evidence>
<evidence type="ECO:0000256" key="2">
    <source>
        <dbReference type="SAM" id="SignalP"/>
    </source>
</evidence>
<reference evidence="3" key="2">
    <citation type="submission" date="2021-04" db="EMBL/GenBank/DDBJ databases">
        <authorList>
            <person name="Gilroy R."/>
        </authorList>
    </citation>
    <scope>NUCLEOTIDE SEQUENCE</scope>
    <source>
        <strain evidence="3">5032</strain>
    </source>
</reference>
<dbReference type="Proteomes" id="UP000823821">
    <property type="component" value="Unassembled WGS sequence"/>
</dbReference>
<dbReference type="InterPro" id="IPR032258">
    <property type="entry name" value="DUF5061"/>
</dbReference>
<feature type="region of interest" description="Disordered" evidence="1">
    <location>
        <begin position="112"/>
        <end position="157"/>
    </location>
</feature>
<name>A0A9D2HLL9_9BACT</name>
<reference evidence="3" key="1">
    <citation type="journal article" date="2021" name="PeerJ">
        <title>Extensive microbial diversity within the chicken gut microbiome revealed by metagenomics and culture.</title>
        <authorList>
            <person name="Gilroy R."/>
            <person name="Ravi A."/>
            <person name="Getino M."/>
            <person name="Pursley I."/>
            <person name="Horton D.L."/>
            <person name="Alikhan N.F."/>
            <person name="Baker D."/>
            <person name="Gharbi K."/>
            <person name="Hall N."/>
            <person name="Watson M."/>
            <person name="Adriaenssens E.M."/>
            <person name="Foster-Nyarko E."/>
            <person name="Jarju S."/>
            <person name="Secka A."/>
            <person name="Antonio M."/>
            <person name="Oren A."/>
            <person name="Chaudhuri R.R."/>
            <person name="La Ragione R."/>
            <person name="Hildebrand F."/>
            <person name="Pallen M.J."/>
        </authorList>
    </citation>
    <scope>NUCLEOTIDE SEQUENCE</scope>
    <source>
        <strain evidence="3">5032</strain>
    </source>
</reference>
<protein>
    <recommendedName>
        <fullName evidence="5">Lipoprotein</fullName>
    </recommendedName>
</protein>
<dbReference type="AlphaFoldDB" id="A0A9D2HLL9"/>
<feature type="signal peptide" evidence="2">
    <location>
        <begin position="1"/>
        <end position="18"/>
    </location>
</feature>
<evidence type="ECO:0000256" key="1">
    <source>
        <dbReference type="SAM" id="MobiDB-lite"/>
    </source>
</evidence>
<feature type="chain" id="PRO_5039104627" description="Lipoprotein" evidence="2">
    <location>
        <begin position="19"/>
        <end position="157"/>
    </location>
</feature>
<dbReference type="Pfam" id="PF16587">
    <property type="entry name" value="DUF5061"/>
    <property type="match status" value="1"/>
</dbReference>
<keyword evidence="2" id="KW-0732">Signal</keyword>
<dbReference type="EMBL" id="DWZD01000040">
    <property type="protein sequence ID" value="HJA79221.1"/>
    <property type="molecule type" value="Genomic_DNA"/>
</dbReference>
<sequence>MKRHLLLLLALTAAPLQGCFGGESSPPPPPPGPVENFLINAAPGASTTLDDPQFGQQVHVLLEDNFVSASGEDCKRATVRSQRQEAEIIVICRDDQGVWRLAPRIWGQGLTPVAADAAPQPEEGQPSAARTTPDTPAGSAPAPAQTADQDAPDEAAP</sequence>
<organism evidence="3 4">
    <name type="scientific">Candidatus Desulfovibrio intestinavium</name>
    <dbReference type="NCBI Taxonomy" id="2838534"/>
    <lineage>
        <taxon>Bacteria</taxon>
        <taxon>Pseudomonadati</taxon>
        <taxon>Thermodesulfobacteriota</taxon>
        <taxon>Desulfovibrionia</taxon>
        <taxon>Desulfovibrionales</taxon>
        <taxon>Desulfovibrionaceae</taxon>
        <taxon>Desulfovibrio</taxon>
    </lineage>
</organism>
<comment type="caution">
    <text evidence="3">The sequence shown here is derived from an EMBL/GenBank/DDBJ whole genome shotgun (WGS) entry which is preliminary data.</text>
</comment>